<evidence type="ECO:0000256" key="2">
    <source>
        <dbReference type="ARBA" id="ARBA00023069"/>
    </source>
</evidence>
<evidence type="ECO:0000256" key="1">
    <source>
        <dbReference type="ARBA" id="ARBA00004138"/>
    </source>
</evidence>
<accession>A0ABQ9DZP2</accession>
<dbReference type="InterPro" id="IPR043596">
    <property type="entry name" value="CFAP53/TCHP"/>
</dbReference>
<feature type="coiled-coil region" evidence="4">
    <location>
        <begin position="182"/>
        <end position="210"/>
    </location>
</feature>
<evidence type="ECO:0000256" key="4">
    <source>
        <dbReference type="SAM" id="Coils"/>
    </source>
</evidence>
<feature type="coiled-coil region" evidence="4">
    <location>
        <begin position="93"/>
        <end position="157"/>
    </location>
</feature>
<dbReference type="EMBL" id="WHWB01031768">
    <property type="protein sequence ID" value="KAJ7427971.1"/>
    <property type="molecule type" value="Genomic_DNA"/>
</dbReference>
<evidence type="ECO:0000313" key="6">
    <source>
        <dbReference type="Proteomes" id="UP001145742"/>
    </source>
</evidence>
<keyword evidence="4" id="KW-0175">Coiled coil</keyword>
<name>A0ABQ9DZP2_9PASS</name>
<comment type="subcellular location">
    <subcellularLocation>
        <location evidence="1">Cell projection</location>
        <location evidence="1">Cilium</location>
    </subcellularLocation>
</comment>
<dbReference type="PANTHER" id="PTHR31183">
    <property type="entry name" value="TRICHOPLEIN KERATIN FILAMENT-BINDING PROTEIN FAMILY MEMBER"/>
    <property type="match status" value="1"/>
</dbReference>
<keyword evidence="6" id="KW-1185">Reference proteome</keyword>
<organism evidence="5 6">
    <name type="scientific">Willisornis vidua</name>
    <name type="common">Xingu scale-backed antbird</name>
    <dbReference type="NCBI Taxonomy" id="1566151"/>
    <lineage>
        <taxon>Eukaryota</taxon>
        <taxon>Metazoa</taxon>
        <taxon>Chordata</taxon>
        <taxon>Craniata</taxon>
        <taxon>Vertebrata</taxon>
        <taxon>Euteleostomi</taxon>
        <taxon>Archelosauria</taxon>
        <taxon>Archosauria</taxon>
        <taxon>Dinosauria</taxon>
        <taxon>Saurischia</taxon>
        <taxon>Theropoda</taxon>
        <taxon>Coelurosauria</taxon>
        <taxon>Aves</taxon>
        <taxon>Neognathae</taxon>
        <taxon>Neoaves</taxon>
        <taxon>Telluraves</taxon>
        <taxon>Australaves</taxon>
        <taxon>Passeriformes</taxon>
        <taxon>Thamnophilidae</taxon>
        <taxon>Willisornis</taxon>
    </lineage>
</organism>
<comment type="caution">
    <text evidence="5">The sequence shown here is derived from an EMBL/GenBank/DDBJ whole genome shotgun (WGS) entry which is preliminary data.</text>
</comment>
<protein>
    <submittedName>
        <fullName evidence="5">Cilia- and flagella-associated protein 53</fullName>
    </submittedName>
</protein>
<keyword evidence="3" id="KW-0966">Cell projection</keyword>
<dbReference type="PANTHER" id="PTHR31183:SF1">
    <property type="entry name" value="CILIA- AND FLAGELLA-ASSOCIATED PROTEIN 53"/>
    <property type="match status" value="1"/>
</dbReference>
<feature type="coiled-coil region" evidence="4">
    <location>
        <begin position="234"/>
        <end position="293"/>
    </location>
</feature>
<keyword evidence="2" id="KW-0969">Cilium</keyword>
<dbReference type="Proteomes" id="UP001145742">
    <property type="component" value="Unassembled WGS sequence"/>
</dbReference>
<keyword evidence="5" id="KW-0282">Flagellum</keyword>
<feature type="coiled-coil region" evidence="4">
    <location>
        <begin position="343"/>
        <end position="370"/>
    </location>
</feature>
<proteinExistence type="predicted"/>
<gene>
    <name evidence="5" type="primary">CFAP53</name>
    <name evidence="5" type="ORF">WISP_02449</name>
</gene>
<sequence length="515" mass="62420">MRMMMIGGYRLTVNRLEQITPAAPKIPKASKRDTLEEAILAERVREEDRREYARGLRVFQHYRNVCEWQKSREHKWVYRAAEQKALAAMQHYLDEIDVRRERLRDFLEEEENKYLAEMDALAETEAQDKEAKIKERIKLLKEKREGERQQVVAEKREQQFRDRCDELRTLCMKRNKKESSDSQLAQQALKEELKKEEKMEERKLEEICEKELLAKDHQAELEAQKASGRVQEMLNVLDAQMAVLSARKEEEEQLKKEEAEWLEEELHLVRKENEDLERQKRHKQKECREILLKAVRDRTNHLNKEKESQLAVEKMILEQDYQDPQKDAEEKTKKKQELLKDQLNYLAHLAEQLEKDKEREKEEEKLFKEDNDQFWAKKIEKMKLEQEARFQLLRDAVNTRQLQMEEKLKKKAERQIEIAEERKLLDETIREYKRWEEEKRARKVQKANEYRDQLTTQIAYRQWLHEEEEKERKREYEAGLEAQREYEERVQFILSTPPSSLVKAHPMRRALMSDS</sequence>
<feature type="coiled-coil region" evidence="4">
    <location>
        <begin position="402"/>
        <end position="445"/>
    </location>
</feature>
<reference evidence="5" key="1">
    <citation type="submission" date="2019-10" db="EMBL/GenBank/DDBJ databases">
        <authorList>
            <person name="Soares A.E.R."/>
            <person name="Aleixo A."/>
            <person name="Schneider P."/>
            <person name="Miyaki C.Y."/>
            <person name="Schneider M.P."/>
            <person name="Mello C."/>
            <person name="Vasconcelos A.T.R."/>
        </authorList>
    </citation>
    <scope>NUCLEOTIDE SEQUENCE</scope>
    <source>
        <tissue evidence="5">Muscle</tissue>
    </source>
</reference>
<evidence type="ECO:0000256" key="3">
    <source>
        <dbReference type="ARBA" id="ARBA00023273"/>
    </source>
</evidence>
<evidence type="ECO:0000313" key="5">
    <source>
        <dbReference type="EMBL" id="KAJ7427971.1"/>
    </source>
</evidence>